<sequence>MFIGANVTVILAPHCASVPRDGWAGEQDDRPLSSAGHEQARALAEAVGTHIDAICTSPALRCRQTVEPLAARAGLELIELPELREASGFDQPAEWVNGVFAPMGEAIAGAWIAGQAWGALARVVEAARTTVACSHGDVIPLLLAALTGAYRVPVPPLVERGGWYTLRFAGSALTVTAHTGGAANQ</sequence>
<reference evidence="1 2" key="1">
    <citation type="submission" date="2021-01" db="EMBL/GenBank/DDBJ databases">
        <title>Actinoplanes sp. nov. LDG1-06 isolated from lichen.</title>
        <authorList>
            <person name="Saeng-In P."/>
            <person name="Phongsopitanun W."/>
            <person name="Kanchanasin P."/>
            <person name="Yuki M."/>
            <person name="Kudo T."/>
            <person name="Ohkuma M."/>
            <person name="Tanasupawat S."/>
        </authorList>
    </citation>
    <scope>NUCLEOTIDE SEQUENCE [LARGE SCALE GENOMIC DNA]</scope>
    <source>
        <strain evidence="1 2">LDG1-06</strain>
    </source>
</reference>
<dbReference type="Pfam" id="PF00300">
    <property type="entry name" value="His_Phos_1"/>
    <property type="match status" value="1"/>
</dbReference>
<comment type="caution">
    <text evidence="1">The sequence shown here is derived from an EMBL/GenBank/DDBJ whole genome shotgun (WGS) entry which is preliminary data.</text>
</comment>
<dbReference type="SMART" id="SM00855">
    <property type="entry name" value="PGAM"/>
    <property type="match status" value="1"/>
</dbReference>
<dbReference type="SUPFAM" id="SSF53254">
    <property type="entry name" value="Phosphoglycerate mutase-like"/>
    <property type="match status" value="1"/>
</dbReference>
<accession>A0ABS2A3Z4</accession>
<dbReference type="RefSeq" id="WP_203374453.1">
    <property type="nucleotide sequence ID" value="NZ_JAENHP010000001.1"/>
</dbReference>
<gene>
    <name evidence="1" type="ORF">JIG36_03285</name>
</gene>
<organism evidence="1 2">
    <name type="scientific">Paractinoplanes ovalisporus</name>
    <dbReference type="NCBI Taxonomy" id="2810368"/>
    <lineage>
        <taxon>Bacteria</taxon>
        <taxon>Bacillati</taxon>
        <taxon>Actinomycetota</taxon>
        <taxon>Actinomycetes</taxon>
        <taxon>Micromonosporales</taxon>
        <taxon>Micromonosporaceae</taxon>
        <taxon>Paractinoplanes</taxon>
    </lineage>
</organism>
<dbReference type="InterPro" id="IPR029033">
    <property type="entry name" value="His_PPase_superfam"/>
</dbReference>
<evidence type="ECO:0000313" key="1">
    <source>
        <dbReference type="EMBL" id="MBM2614577.1"/>
    </source>
</evidence>
<dbReference type="InterPro" id="IPR013078">
    <property type="entry name" value="His_Pase_superF_clade-1"/>
</dbReference>
<keyword evidence="2" id="KW-1185">Reference proteome</keyword>
<dbReference type="EMBL" id="JAENHP010000001">
    <property type="protein sequence ID" value="MBM2614577.1"/>
    <property type="molecule type" value="Genomic_DNA"/>
</dbReference>
<name>A0ABS2A3Z4_9ACTN</name>
<dbReference type="Proteomes" id="UP000632138">
    <property type="component" value="Unassembled WGS sequence"/>
</dbReference>
<protein>
    <submittedName>
        <fullName evidence="1">Histidine phosphatase family protein</fullName>
    </submittedName>
</protein>
<proteinExistence type="predicted"/>
<evidence type="ECO:0000313" key="2">
    <source>
        <dbReference type="Proteomes" id="UP000632138"/>
    </source>
</evidence>
<dbReference type="CDD" id="cd07067">
    <property type="entry name" value="HP_PGM_like"/>
    <property type="match status" value="1"/>
</dbReference>
<dbReference type="Gene3D" id="3.40.50.1240">
    <property type="entry name" value="Phosphoglycerate mutase-like"/>
    <property type="match status" value="1"/>
</dbReference>